<sequence>MDNTAWTYTVSALQVRMLRIPVVDSATIRELRVFATIDKQAAQSRGSRWKQEFQSVGRSPQRSTRKRGQRNKSLRRVEPYRRSGLIEEAKWTRGEGKLQWTFPMEKFRHLKAYAPRVKAFVYGIGEAGVVNPCRAQIENLARQEKEGAILSFGWFFLDLRTPDLPERWLKLQNSPFGGEILISSTFLPAKAVAVDEAGAIPTVVSGESGEYLQIGDGTGQDIFVLSVFIQAASNLLKVVETSVGENRQALEETGFWLSYSLFDVVVQTGIFHNLSVAEFSPIRDSFRVKTSLKDLALCLEALGTLSVFLCSENRVLAGVEIPLHLLLSKGFFAEGRNKPKPGDTVDVDGKFSFPDFKEAIISASVAVELWMRLLRLYSNWTMCV</sequence>
<dbReference type="AlphaFoldDB" id="D0MXS4"/>
<protein>
    <recommendedName>
        <fullName evidence="2">DUF3668 domain-containing protein</fullName>
    </recommendedName>
</protein>
<dbReference type="eggNOG" id="ENOG502RRVU">
    <property type="taxonomic scope" value="Eukaryota"/>
</dbReference>
<dbReference type="GeneID" id="9467466"/>
<feature type="compositionally biased region" description="Basic residues" evidence="1">
    <location>
        <begin position="63"/>
        <end position="74"/>
    </location>
</feature>
<dbReference type="STRING" id="403677.D0MXS4"/>
<organism evidence="3 4">
    <name type="scientific">Phytophthora infestans (strain T30-4)</name>
    <name type="common">Potato late blight agent</name>
    <dbReference type="NCBI Taxonomy" id="403677"/>
    <lineage>
        <taxon>Eukaryota</taxon>
        <taxon>Sar</taxon>
        <taxon>Stramenopiles</taxon>
        <taxon>Oomycota</taxon>
        <taxon>Peronosporomycetes</taxon>
        <taxon>Peronosporales</taxon>
        <taxon>Peronosporaceae</taxon>
        <taxon>Phytophthora</taxon>
    </lineage>
</organism>
<name>D0MXS4_PHYIT</name>
<feature type="region of interest" description="Disordered" evidence="1">
    <location>
        <begin position="46"/>
        <end position="75"/>
    </location>
</feature>
<dbReference type="EMBL" id="DS028121">
    <property type="protein sequence ID" value="EEY65972.1"/>
    <property type="molecule type" value="Genomic_DNA"/>
</dbReference>
<accession>D0MXS4</accession>
<dbReference type="RefSeq" id="XP_002906571.1">
    <property type="nucleotide sequence ID" value="XM_002906525.1"/>
</dbReference>
<dbReference type="OMA" id="VELWMRL"/>
<dbReference type="KEGG" id="pif:PITG_03503"/>
<dbReference type="OrthoDB" id="332250at2759"/>
<dbReference type="Pfam" id="PF12416">
    <property type="entry name" value="DUF3668"/>
    <property type="match status" value="1"/>
</dbReference>
<dbReference type="HOGENOM" id="CLU_720553_0_0_1"/>
<dbReference type="InParanoid" id="D0MXS4"/>
<evidence type="ECO:0000313" key="4">
    <source>
        <dbReference type="Proteomes" id="UP000006643"/>
    </source>
</evidence>
<dbReference type="Proteomes" id="UP000006643">
    <property type="component" value="Unassembled WGS sequence"/>
</dbReference>
<feature type="domain" description="DUF3668" evidence="2">
    <location>
        <begin position="207"/>
        <end position="358"/>
    </location>
</feature>
<feature type="compositionally biased region" description="Polar residues" evidence="1">
    <location>
        <begin position="46"/>
        <end position="62"/>
    </location>
</feature>
<dbReference type="InterPro" id="IPR022136">
    <property type="entry name" value="DUF3668"/>
</dbReference>
<evidence type="ECO:0000313" key="3">
    <source>
        <dbReference type="EMBL" id="EEY65972.1"/>
    </source>
</evidence>
<keyword evidence="4" id="KW-1185">Reference proteome</keyword>
<gene>
    <name evidence="3" type="ORF">PITG_03503</name>
</gene>
<evidence type="ECO:0000259" key="2">
    <source>
        <dbReference type="Pfam" id="PF12416"/>
    </source>
</evidence>
<reference evidence="4" key="1">
    <citation type="journal article" date="2009" name="Nature">
        <title>Genome sequence and analysis of the Irish potato famine pathogen Phytophthora infestans.</title>
        <authorList>
            <consortium name="The Broad Institute Genome Sequencing Platform"/>
            <person name="Haas B.J."/>
            <person name="Kamoun S."/>
            <person name="Zody M.C."/>
            <person name="Jiang R.H."/>
            <person name="Handsaker R.E."/>
            <person name="Cano L.M."/>
            <person name="Grabherr M."/>
            <person name="Kodira C.D."/>
            <person name="Raffaele S."/>
            <person name="Torto-Alalibo T."/>
            <person name="Bozkurt T.O."/>
            <person name="Ah-Fong A.M."/>
            <person name="Alvarado L."/>
            <person name="Anderson V.L."/>
            <person name="Armstrong M.R."/>
            <person name="Avrova A."/>
            <person name="Baxter L."/>
            <person name="Beynon J."/>
            <person name="Boevink P.C."/>
            <person name="Bollmann S.R."/>
            <person name="Bos J.I."/>
            <person name="Bulone V."/>
            <person name="Cai G."/>
            <person name="Cakir C."/>
            <person name="Carrington J.C."/>
            <person name="Chawner M."/>
            <person name="Conti L."/>
            <person name="Costanzo S."/>
            <person name="Ewan R."/>
            <person name="Fahlgren N."/>
            <person name="Fischbach M.A."/>
            <person name="Fugelstad J."/>
            <person name="Gilroy E.M."/>
            <person name="Gnerre S."/>
            <person name="Green P.J."/>
            <person name="Grenville-Briggs L.J."/>
            <person name="Griffith J."/>
            <person name="Grunwald N.J."/>
            <person name="Horn K."/>
            <person name="Horner N.R."/>
            <person name="Hu C.H."/>
            <person name="Huitema E."/>
            <person name="Jeong D.H."/>
            <person name="Jones A.M."/>
            <person name="Jones J.D."/>
            <person name="Jones R.W."/>
            <person name="Karlsson E.K."/>
            <person name="Kunjeti S.G."/>
            <person name="Lamour K."/>
            <person name="Liu Z."/>
            <person name="Ma L."/>
            <person name="Maclean D."/>
            <person name="Chibucos M.C."/>
            <person name="McDonald H."/>
            <person name="McWalters J."/>
            <person name="Meijer H.J."/>
            <person name="Morgan W."/>
            <person name="Morris P.F."/>
            <person name="Munro C.A."/>
            <person name="O'Neill K."/>
            <person name="Ospina-Giraldo M."/>
            <person name="Pinzon A."/>
            <person name="Pritchard L."/>
            <person name="Ramsahoye B."/>
            <person name="Ren Q."/>
            <person name="Restrepo S."/>
            <person name="Roy S."/>
            <person name="Sadanandom A."/>
            <person name="Savidor A."/>
            <person name="Schornack S."/>
            <person name="Schwartz D.C."/>
            <person name="Schumann U.D."/>
            <person name="Schwessinger B."/>
            <person name="Seyer L."/>
            <person name="Sharpe T."/>
            <person name="Silvar C."/>
            <person name="Song J."/>
            <person name="Studholme D.J."/>
            <person name="Sykes S."/>
            <person name="Thines M."/>
            <person name="van de Vondervoort P.J."/>
            <person name="Phuntumart V."/>
            <person name="Wawra S."/>
            <person name="Weide R."/>
            <person name="Win J."/>
            <person name="Young C."/>
            <person name="Zhou S."/>
            <person name="Fry W."/>
            <person name="Meyers B.C."/>
            <person name="van West P."/>
            <person name="Ristaino J."/>
            <person name="Govers F."/>
            <person name="Birch P.R."/>
            <person name="Whisson S.C."/>
            <person name="Judelson H.S."/>
            <person name="Nusbaum C."/>
        </authorList>
    </citation>
    <scope>NUCLEOTIDE SEQUENCE [LARGE SCALE GENOMIC DNA]</scope>
    <source>
        <strain evidence="4">T30-4</strain>
    </source>
</reference>
<proteinExistence type="predicted"/>
<dbReference type="VEuPathDB" id="FungiDB:PITG_03503"/>
<evidence type="ECO:0000256" key="1">
    <source>
        <dbReference type="SAM" id="MobiDB-lite"/>
    </source>
</evidence>